<organism evidence="2 3">
    <name type="scientific">Endozoicomonas numazuensis</name>
    <dbReference type="NCBI Taxonomy" id="1137799"/>
    <lineage>
        <taxon>Bacteria</taxon>
        <taxon>Pseudomonadati</taxon>
        <taxon>Pseudomonadota</taxon>
        <taxon>Gammaproteobacteria</taxon>
        <taxon>Oceanospirillales</taxon>
        <taxon>Endozoicomonadaceae</taxon>
        <taxon>Endozoicomonas</taxon>
    </lineage>
</organism>
<dbReference type="OrthoDB" id="9821082at2"/>
<evidence type="ECO:0000256" key="1">
    <source>
        <dbReference type="SAM" id="MobiDB-lite"/>
    </source>
</evidence>
<name>A0A081NIB7_9GAMM</name>
<evidence type="ECO:0000313" key="2">
    <source>
        <dbReference type="EMBL" id="KEQ18190.1"/>
    </source>
</evidence>
<comment type="caution">
    <text evidence="2">The sequence shown here is derived from an EMBL/GenBank/DDBJ whole genome shotgun (WGS) entry which is preliminary data.</text>
</comment>
<keyword evidence="3" id="KW-1185">Reference proteome</keyword>
<dbReference type="STRING" id="1137799.GZ78_11650"/>
<dbReference type="RefSeq" id="WP_034835309.1">
    <property type="nucleotide sequence ID" value="NZ_JOKH01000002.1"/>
</dbReference>
<feature type="region of interest" description="Disordered" evidence="1">
    <location>
        <begin position="1"/>
        <end position="27"/>
    </location>
</feature>
<reference evidence="2 3" key="1">
    <citation type="submission" date="2014-06" db="EMBL/GenBank/DDBJ databases">
        <title>Whole Genome Sequences of Three Symbiotic Endozoicomonas Bacteria.</title>
        <authorList>
            <person name="Neave M.J."/>
            <person name="Apprill A."/>
            <person name="Voolstra C.R."/>
        </authorList>
    </citation>
    <scope>NUCLEOTIDE SEQUENCE [LARGE SCALE GENOMIC DNA]</scope>
    <source>
        <strain evidence="2 3">DSM 25634</strain>
    </source>
</reference>
<accession>A0A081NIB7</accession>
<gene>
    <name evidence="2" type="ORF">GZ78_11650</name>
</gene>
<sequence length="249" mass="28599">MDKKVGETPALHHSTDTTPQQVQPKSVKWKGRFKVRISEGVKRKLGHLKTNPFKRSSGQRRIKRMTKEEFKFRLGLLKPSNWASRAVPRMDAQIKSRVDTALSSLREGNTESFMKDIFSVRQLMHQRAFYTGEGHAQEDFLNSIEREILNHPEEYTGRLLAEFADEGSYLNRLREAVDNAYDEYRRGDVLASNHLLTLSSARSFLVKLGQLTLGEEAAAQWLRKEPESDNKILHTVSEAVRRLPPGRLQ</sequence>
<protein>
    <submittedName>
        <fullName evidence="2">Uncharacterized protein</fullName>
    </submittedName>
</protein>
<dbReference type="Proteomes" id="UP000028073">
    <property type="component" value="Unassembled WGS sequence"/>
</dbReference>
<dbReference type="EMBL" id="JOKH01000002">
    <property type="protein sequence ID" value="KEQ18190.1"/>
    <property type="molecule type" value="Genomic_DNA"/>
</dbReference>
<proteinExistence type="predicted"/>
<dbReference type="AlphaFoldDB" id="A0A081NIB7"/>
<evidence type="ECO:0000313" key="3">
    <source>
        <dbReference type="Proteomes" id="UP000028073"/>
    </source>
</evidence>